<feature type="signal peptide" evidence="1">
    <location>
        <begin position="1"/>
        <end position="23"/>
    </location>
</feature>
<dbReference type="Proteomes" id="UP000593562">
    <property type="component" value="Unassembled WGS sequence"/>
</dbReference>
<dbReference type="InParanoid" id="A0A7J7CP87"/>
<keyword evidence="3" id="KW-1185">Reference proteome</keyword>
<name>A0A7J7CP87_TRIWF</name>
<dbReference type="PANTHER" id="PTHR33181:SF19">
    <property type="entry name" value="OS04G0658200 PROTEIN"/>
    <property type="match status" value="1"/>
</dbReference>
<proteinExistence type="predicted"/>
<evidence type="ECO:0000313" key="2">
    <source>
        <dbReference type="EMBL" id="KAF5735799.1"/>
    </source>
</evidence>
<dbReference type="AlphaFoldDB" id="A0A7J7CP87"/>
<accession>A0A7J7CP87</accession>
<dbReference type="OrthoDB" id="689242at2759"/>
<evidence type="ECO:0000256" key="1">
    <source>
        <dbReference type="SAM" id="SignalP"/>
    </source>
</evidence>
<organism evidence="2 3">
    <name type="scientific">Tripterygium wilfordii</name>
    <name type="common">Thunder God vine</name>
    <dbReference type="NCBI Taxonomy" id="458696"/>
    <lineage>
        <taxon>Eukaryota</taxon>
        <taxon>Viridiplantae</taxon>
        <taxon>Streptophyta</taxon>
        <taxon>Embryophyta</taxon>
        <taxon>Tracheophyta</taxon>
        <taxon>Spermatophyta</taxon>
        <taxon>Magnoliopsida</taxon>
        <taxon>eudicotyledons</taxon>
        <taxon>Gunneridae</taxon>
        <taxon>Pentapetalae</taxon>
        <taxon>rosids</taxon>
        <taxon>fabids</taxon>
        <taxon>Celastrales</taxon>
        <taxon>Celastraceae</taxon>
        <taxon>Tripterygium</taxon>
    </lineage>
</organism>
<keyword evidence="1" id="KW-0732">Signal</keyword>
<dbReference type="PANTHER" id="PTHR33181">
    <property type="entry name" value="OS01G0778500 PROTEIN"/>
    <property type="match status" value="1"/>
</dbReference>
<protein>
    <submittedName>
        <fullName evidence="2">Uncharacterized protein</fullName>
    </submittedName>
</protein>
<evidence type="ECO:0000313" key="3">
    <source>
        <dbReference type="Proteomes" id="UP000593562"/>
    </source>
</evidence>
<feature type="chain" id="PRO_5029507158" evidence="1">
    <location>
        <begin position="24"/>
        <end position="114"/>
    </location>
</feature>
<comment type="caution">
    <text evidence="2">The sequence shown here is derived from an EMBL/GenBank/DDBJ whole genome shotgun (WGS) entry which is preliminary data.</text>
</comment>
<gene>
    <name evidence="2" type="ORF">HS088_TW15G01315</name>
</gene>
<reference evidence="2 3" key="1">
    <citation type="journal article" date="2020" name="Nat. Commun.">
        <title>Genome of Tripterygium wilfordii and identification of cytochrome P450 involved in triptolide biosynthesis.</title>
        <authorList>
            <person name="Tu L."/>
            <person name="Su P."/>
            <person name="Zhang Z."/>
            <person name="Gao L."/>
            <person name="Wang J."/>
            <person name="Hu T."/>
            <person name="Zhou J."/>
            <person name="Zhang Y."/>
            <person name="Zhao Y."/>
            <person name="Liu Y."/>
            <person name="Song Y."/>
            <person name="Tong Y."/>
            <person name="Lu Y."/>
            <person name="Yang J."/>
            <person name="Xu C."/>
            <person name="Jia M."/>
            <person name="Peters R.J."/>
            <person name="Huang L."/>
            <person name="Gao W."/>
        </authorList>
    </citation>
    <scope>NUCLEOTIDE SEQUENCE [LARGE SCALE GENOMIC DNA]</scope>
    <source>
        <strain evidence="3">cv. XIE 37</strain>
        <tissue evidence="2">Leaf</tissue>
    </source>
</reference>
<sequence>MDWWHEMRRAWFALSLRFNPASATSSKSDCAVVGDGGCCDAGLLKLQDEVQVCGYKDVEVMWSMLYAPSQQPVQIPKRRKQGHAWRALLFSNSKQDTTTASSVSSCFTFGFKSY</sequence>
<dbReference type="EMBL" id="JAAARO010000015">
    <property type="protein sequence ID" value="KAF5735799.1"/>
    <property type="molecule type" value="Genomic_DNA"/>
</dbReference>